<dbReference type="Gene3D" id="3.30.420.310">
    <property type="entry name" value="2-keto-3-deoxy-galactonokinase, C-terminal domain"/>
    <property type="match status" value="1"/>
</dbReference>
<comment type="caution">
    <text evidence="1">The sequence shown here is derived from an EMBL/GenBank/DDBJ whole genome shotgun (WGS) entry which is preliminary data.</text>
</comment>
<reference evidence="1 2" key="1">
    <citation type="journal article" date="2019" name="Int. J. Syst. Evol. Microbiol.">
        <title>The Global Catalogue of Microorganisms (GCM) 10K type strain sequencing project: providing services to taxonomists for standard genome sequencing and annotation.</title>
        <authorList>
            <consortium name="The Broad Institute Genomics Platform"/>
            <consortium name="The Broad Institute Genome Sequencing Center for Infectious Disease"/>
            <person name="Wu L."/>
            <person name="Ma J."/>
        </authorList>
    </citation>
    <scope>NUCLEOTIDE SEQUENCE [LARGE SCALE GENOMIC DNA]</scope>
    <source>
        <strain evidence="1 2">JCM 15974</strain>
    </source>
</reference>
<dbReference type="InterPro" id="IPR042257">
    <property type="entry name" value="DGOK_C"/>
</dbReference>
<proteinExistence type="predicted"/>
<sequence>MNLPKQFVSCDWGTSNFRIRLVDSEDLIIIQEHKTNVGVSKLYQQSLNQKEVSQEDFFRNYLLEQLDVFTELPKDHILIIASGMITSSIGMKELPYASVPQPFNGVDVNCSLFSLDEKIQTLLISGIRTESDIMRGEETQAIGIIDHVSDASEGVIIMPGTHSKHIRFSGDEIVDFSTYMSGELFEILSTTGLLSLSVKNGEWDPKFSGIFLEGVQKGINDEFMKTLFSIRGNDILKRTSKEMNFYFLSGLVIGSELSYLKKNNQKIFLGASGMLRELYLLALVSNLPPERFTCFRPEIIDNALLKGQKKIAQSYA</sequence>
<organism evidence="1 2">
    <name type="scientific">Aquimarina litoralis</name>
    <dbReference type="NCBI Taxonomy" id="584605"/>
    <lineage>
        <taxon>Bacteria</taxon>
        <taxon>Pseudomonadati</taxon>
        <taxon>Bacteroidota</taxon>
        <taxon>Flavobacteriia</taxon>
        <taxon>Flavobacteriales</taxon>
        <taxon>Flavobacteriaceae</taxon>
        <taxon>Aquimarina</taxon>
    </lineage>
</organism>
<dbReference type="RefSeq" id="WP_343911876.1">
    <property type="nucleotide sequence ID" value="NZ_BAAAGE010000001.1"/>
</dbReference>
<evidence type="ECO:0000313" key="1">
    <source>
        <dbReference type="EMBL" id="GAA0718491.1"/>
    </source>
</evidence>
<dbReference type="InterPro" id="IPR042258">
    <property type="entry name" value="DGOK_N"/>
</dbReference>
<dbReference type="EMBL" id="BAAAGE010000001">
    <property type="protein sequence ID" value="GAA0718491.1"/>
    <property type="molecule type" value="Genomic_DNA"/>
</dbReference>
<dbReference type="CDD" id="cd24012">
    <property type="entry name" value="ASKHA_NBD_KDGal-kinase"/>
    <property type="match status" value="1"/>
</dbReference>
<dbReference type="Gene3D" id="3.30.420.300">
    <property type="entry name" value="2-keto-3-deoxy-galactonokinase, substrate binding domain"/>
    <property type="match status" value="1"/>
</dbReference>
<keyword evidence="2" id="KW-1185">Reference proteome</keyword>
<dbReference type="Proteomes" id="UP001501758">
    <property type="component" value="Unassembled WGS sequence"/>
</dbReference>
<protein>
    <submittedName>
        <fullName evidence="1">2-dehydro-3-deoxygalactonokinase</fullName>
    </submittedName>
</protein>
<accession>A0ABN1IPB8</accession>
<gene>
    <name evidence="1" type="ORF">GCM10009430_16710</name>
</gene>
<evidence type="ECO:0000313" key="2">
    <source>
        <dbReference type="Proteomes" id="UP001501758"/>
    </source>
</evidence>
<name>A0ABN1IPB8_9FLAO</name>
<dbReference type="InterPro" id="IPR007729">
    <property type="entry name" value="DGOK"/>
</dbReference>
<dbReference type="Pfam" id="PF05035">
    <property type="entry name" value="DGOK"/>
    <property type="match status" value="1"/>
</dbReference>